<keyword evidence="2" id="KW-1185">Reference proteome</keyword>
<comment type="caution">
    <text evidence="1">The sequence shown here is derived from an EMBL/GenBank/DDBJ whole genome shotgun (WGS) entry which is preliminary data.</text>
</comment>
<dbReference type="SUPFAM" id="SSF54001">
    <property type="entry name" value="Cysteine proteinases"/>
    <property type="match status" value="1"/>
</dbReference>
<evidence type="ECO:0000313" key="1">
    <source>
        <dbReference type="EMBL" id="KAI5390692.1"/>
    </source>
</evidence>
<dbReference type="InterPro" id="IPR038765">
    <property type="entry name" value="Papain-like_cys_pep_sf"/>
</dbReference>
<accession>A0A9D4VWD8</accession>
<dbReference type="Gramene" id="Psat07G0584100-T2">
    <property type="protein sequence ID" value="KAI5390692.1"/>
    <property type="gene ID" value="KIW84_075841"/>
</dbReference>
<sequence length="269" mass="31161">MNMEEAYGRLEWEFIRNARIAIGFPKGLTRTHLSFADDNLIFCRAEESEAKTLINILDTILIRKPHAKKTTSTDPHIKLVKGFQDASSRLHLKKRFPVESCKKLEDMQQLFEHEELGIVVIHTYIWYMYVTLMRGTELCNRFNFIAASRINTTFITKNPTSVKNELVDRFMAADDNTTPSLYFLLFNSGNGGHWVLVAMDLSRLMVYYLDSLSGDWSKYPSMKKTIDAQIVHLGYPSYRIEEKDILGWPTTKDGCYSVETGYRMNRNTK</sequence>
<dbReference type="EMBL" id="JAMSHJ010000007">
    <property type="protein sequence ID" value="KAI5390692.1"/>
    <property type="molecule type" value="Genomic_DNA"/>
</dbReference>
<dbReference type="Proteomes" id="UP001058974">
    <property type="component" value="Chromosome 7"/>
</dbReference>
<protein>
    <recommendedName>
        <fullName evidence="3">Ubiquitin-like protease family profile domain-containing protein</fullName>
    </recommendedName>
</protein>
<proteinExistence type="predicted"/>
<dbReference type="AlphaFoldDB" id="A0A9D4VWD8"/>
<name>A0A9D4VWD8_PEA</name>
<gene>
    <name evidence="1" type="ORF">KIW84_075841</name>
</gene>
<evidence type="ECO:0008006" key="3">
    <source>
        <dbReference type="Google" id="ProtNLM"/>
    </source>
</evidence>
<dbReference type="Gene3D" id="3.40.395.10">
    <property type="entry name" value="Adenoviral Proteinase, Chain A"/>
    <property type="match status" value="1"/>
</dbReference>
<organism evidence="1 2">
    <name type="scientific">Pisum sativum</name>
    <name type="common">Garden pea</name>
    <name type="synonym">Lathyrus oleraceus</name>
    <dbReference type="NCBI Taxonomy" id="3888"/>
    <lineage>
        <taxon>Eukaryota</taxon>
        <taxon>Viridiplantae</taxon>
        <taxon>Streptophyta</taxon>
        <taxon>Embryophyta</taxon>
        <taxon>Tracheophyta</taxon>
        <taxon>Spermatophyta</taxon>
        <taxon>Magnoliopsida</taxon>
        <taxon>eudicotyledons</taxon>
        <taxon>Gunneridae</taxon>
        <taxon>Pentapetalae</taxon>
        <taxon>rosids</taxon>
        <taxon>fabids</taxon>
        <taxon>Fabales</taxon>
        <taxon>Fabaceae</taxon>
        <taxon>Papilionoideae</taxon>
        <taxon>50 kb inversion clade</taxon>
        <taxon>NPAAA clade</taxon>
        <taxon>Hologalegina</taxon>
        <taxon>IRL clade</taxon>
        <taxon>Fabeae</taxon>
        <taxon>Lathyrus</taxon>
    </lineage>
</organism>
<reference evidence="1 2" key="1">
    <citation type="journal article" date="2022" name="Nat. Genet.">
        <title>Improved pea reference genome and pan-genome highlight genomic features and evolutionary characteristics.</title>
        <authorList>
            <person name="Yang T."/>
            <person name="Liu R."/>
            <person name="Luo Y."/>
            <person name="Hu S."/>
            <person name="Wang D."/>
            <person name="Wang C."/>
            <person name="Pandey M.K."/>
            <person name="Ge S."/>
            <person name="Xu Q."/>
            <person name="Li N."/>
            <person name="Li G."/>
            <person name="Huang Y."/>
            <person name="Saxena R.K."/>
            <person name="Ji Y."/>
            <person name="Li M."/>
            <person name="Yan X."/>
            <person name="He Y."/>
            <person name="Liu Y."/>
            <person name="Wang X."/>
            <person name="Xiang C."/>
            <person name="Varshney R.K."/>
            <person name="Ding H."/>
            <person name="Gao S."/>
            <person name="Zong X."/>
        </authorList>
    </citation>
    <scope>NUCLEOTIDE SEQUENCE [LARGE SCALE GENOMIC DNA]</scope>
    <source>
        <strain evidence="1 2">cv. Zhongwan 6</strain>
    </source>
</reference>
<evidence type="ECO:0000313" key="2">
    <source>
        <dbReference type="Proteomes" id="UP001058974"/>
    </source>
</evidence>